<dbReference type="PANTHER" id="PTHR43479">
    <property type="entry name" value="ACREF/ENVCD OPERON REPRESSOR-RELATED"/>
    <property type="match status" value="1"/>
</dbReference>
<keyword evidence="3" id="KW-0812">Transmembrane</keyword>
<feature type="transmembrane region" description="Helical" evidence="3">
    <location>
        <begin position="146"/>
        <end position="163"/>
    </location>
</feature>
<evidence type="ECO:0000313" key="6">
    <source>
        <dbReference type="Proteomes" id="UP000018296"/>
    </source>
</evidence>
<dbReference type="Pfam" id="PF00440">
    <property type="entry name" value="TetR_N"/>
    <property type="match status" value="1"/>
</dbReference>
<keyword evidence="1 2" id="KW-0238">DNA-binding</keyword>
<dbReference type="AlphaFoldDB" id="V6IV96"/>
<dbReference type="PANTHER" id="PTHR43479:SF11">
    <property type="entry name" value="ACREF_ENVCD OPERON REPRESSOR-RELATED"/>
    <property type="match status" value="1"/>
</dbReference>
<evidence type="ECO:0000259" key="4">
    <source>
        <dbReference type="PROSITE" id="PS50977"/>
    </source>
</evidence>
<dbReference type="InterPro" id="IPR023772">
    <property type="entry name" value="DNA-bd_HTH_TetR-type_CS"/>
</dbReference>
<dbReference type="InterPro" id="IPR001647">
    <property type="entry name" value="HTH_TetR"/>
</dbReference>
<dbReference type="RefSeq" id="WP_023510818.1">
    <property type="nucleotide sequence ID" value="NZ_AWTC01000013.1"/>
</dbReference>
<dbReference type="Proteomes" id="UP000018296">
    <property type="component" value="Unassembled WGS sequence"/>
</dbReference>
<keyword evidence="3" id="KW-0472">Membrane</keyword>
<dbReference type="PROSITE" id="PS50977">
    <property type="entry name" value="HTH_TETR_2"/>
    <property type="match status" value="1"/>
</dbReference>
<dbReference type="GO" id="GO:0003677">
    <property type="term" value="F:DNA binding"/>
    <property type="evidence" value="ECO:0007669"/>
    <property type="project" value="UniProtKB-UniRule"/>
</dbReference>
<dbReference type="PRINTS" id="PR00455">
    <property type="entry name" value="HTHTETR"/>
</dbReference>
<accession>V6IV96</accession>
<proteinExistence type="predicted"/>
<dbReference type="PROSITE" id="PS01081">
    <property type="entry name" value="HTH_TETR_1"/>
    <property type="match status" value="1"/>
</dbReference>
<dbReference type="InterPro" id="IPR009057">
    <property type="entry name" value="Homeodomain-like_sf"/>
</dbReference>
<dbReference type="InterPro" id="IPR050624">
    <property type="entry name" value="HTH-type_Tx_Regulator"/>
</dbReference>
<dbReference type="STRING" id="1395513.P343_12890"/>
<evidence type="ECO:0000256" key="3">
    <source>
        <dbReference type="SAM" id="Phobius"/>
    </source>
</evidence>
<comment type="caution">
    <text evidence="5">The sequence shown here is derived from an EMBL/GenBank/DDBJ whole genome shotgun (WGS) entry which is preliminary data.</text>
</comment>
<feature type="DNA-binding region" description="H-T-H motif" evidence="2">
    <location>
        <begin position="32"/>
        <end position="51"/>
    </location>
</feature>
<organism evidence="5 6">
    <name type="scientific">Sporolactobacillus laevolacticus DSM 442</name>
    <dbReference type="NCBI Taxonomy" id="1395513"/>
    <lineage>
        <taxon>Bacteria</taxon>
        <taxon>Bacillati</taxon>
        <taxon>Bacillota</taxon>
        <taxon>Bacilli</taxon>
        <taxon>Bacillales</taxon>
        <taxon>Sporolactobacillaceae</taxon>
        <taxon>Sporolactobacillus</taxon>
    </lineage>
</organism>
<keyword evidence="6" id="KW-1185">Reference proteome</keyword>
<feature type="domain" description="HTH tetR-type" evidence="4">
    <location>
        <begin position="9"/>
        <end position="69"/>
    </location>
</feature>
<dbReference type="Gene3D" id="1.10.357.10">
    <property type="entry name" value="Tetracycline Repressor, domain 2"/>
    <property type="match status" value="1"/>
</dbReference>
<sequence length="196" mass="22193">MKKREQQRQQTRATILSAAEHIYASNGFVQSSTQLIAKEAGVAHGTVFLHFQSQEKLILAVINVLGTDITTRIHESAKQSHSLADVLRTHLTAIEIHESIYSHLIMDMPQLPKEAQQTVIGIQSIIAHHFDQVLNQLKKEKQMKDLPISFIFNTWIGLIHYYLTNCGLFAPHGSVLAIYKDELILNFLKLLEVDKS</sequence>
<dbReference type="PATRIC" id="fig|1395513.3.peg.2614"/>
<reference evidence="5 6" key="1">
    <citation type="journal article" date="2013" name="Genome Announc.">
        <title>Genome Sequence of Sporolactobacillus laevolacticus DSM442, an Efficient Polymer-Grade D-Lactate Producer from Agricultural Waste Cottonseed as a Nitrogen Source.</title>
        <authorList>
            <person name="Wang H."/>
            <person name="Wang L."/>
            <person name="Ju J."/>
            <person name="Yu B."/>
            <person name="Ma Y."/>
        </authorList>
    </citation>
    <scope>NUCLEOTIDE SEQUENCE [LARGE SCALE GENOMIC DNA]</scope>
    <source>
        <strain evidence="5 6">DSM 442</strain>
    </source>
</reference>
<keyword evidence="3" id="KW-1133">Transmembrane helix</keyword>
<dbReference type="EMBL" id="AWTC01000013">
    <property type="protein sequence ID" value="EST11123.1"/>
    <property type="molecule type" value="Genomic_DNA"/>
</dbReference>
<evidence type="ECO:0000256" key="2">
    <source>
        <dbReference type="PROSITE-ProRule" id="PRU00335"/>
    </source>
</evidence>
<dbReference type="OrthoDB" id="9809772at2"/>
<dbReference type="SUPFAM" id="SSF46689">
    <property type="entry name" value="Homeodomain-like"/>
    <property type="match status" value="1"/>
</dbReference>
<dbReference type="eggNOG" id="COG1309">
    <property type="taxonomic scope" value="Bacteria"/>
</dbReference>
<gene>
    <name evidence="5" type="ORF">P343_12890</name>
</gene>
<evidence type="ECO:0000313" key="5">
    <source>
        <dbReference type="EMBL" id="EST11123.1"/>
    </source>
</evidence>
<name>V6IV96_9BACL</name>
<evidence type="ECO:0000256" key="1">
    <source>
        <dbReference type="ARBA" id="ARBA00023125"/>
    </source>
</evidence>
<protein>
    <submittedName>
        <fullName evidence="5">TetR family transcriptional regulator</fullName>
    </submittedName>
</protein>